<dbReference type="PROSITE" id="PS50206">
    <property type="entry name" value="RHODANESE_3"/>
    <property type="match status" value="1"/>
</dbReference>
<gene>
    <name evidence="1" type="ORF">AYR53_03965</name>
</gene>
<dbReference type="Gene3D" id="3.40.250.10">
    <property type="entry name" value="Rhodanese-like domain"/>
    <property type="match status" value="1"/>
</dbReference>
<dbReference type="OrthoDB" id="9800872at2"/>
<dbReference type="Proteomes" id="UP000078582">
    <property type="component" value="Chromosome"/>
</dbReference>
<dbReference type="RefSeq" id="WP_068279159.1">
    <property type="nucleotide sequence ID" value="NZ_CP014873.1"/>
</dbReference>
<name>A0A192H140_9LACO</name>
<dbReference type="CDD" id="cd00158">
    <property type="entry name" value="RHOD"/>
    <property type="match status" value="1"/>
</dbReference>
<evidence type="ECO:0000313" key="1">
    <source>
        <dbReference type="EMBL" id="ANK61998.1"/>
    </source>
</evidence>
<dbReference type="EMBL" id="CP014873">
    <property type="protein sequence ID" value="ANK61998.1"/>
    <property type="molecule type" value="Genomic_DNA"/>
</dbReference>
<dbReference type="STRING" id="375175.AYR53_03965"/>
<dbReference type="InterPro" id="IPR001307">
    <property type="entry name" value="Thiosulphate_STrfase_CS"/>
</dbReference>
<dbReference type="InterPro" id="IPR036873">
    <property type="entry name" value="Rhodanese-like_dom_sf"/>
</dbReference>
<evidence type="ECO:0000313" key="2">
    <source>
        <dbReference type="Proteomes" id="UP000078582"/>
    </source>
</evidence>
<dbReference type="PROSITE" id="PS00380">
    <property type="entry name" value="RHODANESE_1"/>
    <property type="match status" value="1"/>
</dbReference>
<dbReference type="Pfam" id="PF00581">
    <property type="entry name" value="Rhodanese"/>
    <property type="match status" value="1"/>
</dbReference>
<proteinExistence type="predicted"/>
<dbReference type="PANTHER" id="PTHR43031">
    <property type="entry name" value="FAD-DEPENDENT OXIDOREDUCTASE"/>
    <property type="match status" value="1"/>
</dbReference>
<keyword evidence="1" id="KW-0808">Transferase</keyword>
<sequence>MAFFTRVESISTDTLQQLLVKKPQIVDVRRPDEYEAGHIPGALNFPYEQITEYHPTTKVYLICHSGVRSKRAAKKLKGRGYDVVNVLGGMVAWNGEIKKGND</sequence>
<organism evidence="1 2">
    <name type="scientific">Loigolactobacillus backii</name>
    <dbReference type="NCBI Taxonomy" id="375175"/>
    <lineage>
        <taxon>Bacteria</taxon>
        <taxon>Bacillati</taxon>
        <taxon>Bacillota</taxon>
        <taxon>Bacilli</taxon>
        <taxon>Lactobacillales</taxon>
        <taxon>Lactobacillaceae</taxon>
        <taxon>Loigolactobacillus</taxon>
    </lineage>
</organism>
<dbReference type="AlphaFoldDB" id="A0A192H140"/>
<dbReference type="PANTHER" id="PTHR43031:SF17">
    <property type="entry name" value="SULFURTRANSFERASE YTWF-RELATED"/>
    <property type="match status" value="1"/>
</dbReference>
<dbReference type="GO" id="GO:0004792">
    <property type="term" value="F:thiosulfate-cyanide sulfurtransferase activity"/>
    <property type="evidence" value="ECO:0007669"/>
    <property type="project" value="InterPro"/>
</dbReference>
<dbReference type="SUPFAM" id="SSF52821">
    <property type="entry name" value="Rhodanese/Cell cycle control phosphatase"/>
    <property type="match status" value="1"/>
</dbReference>
<dbReference type="InterPro" id="IPR050229">
    <property type="entry name" value="GlpE_sulfurtransferase"/>
</dbReference>
<accession>A0A192H140</accession>
<dbReference type="InterPro" id="IPR001763">
    <property type="entry name" value="Rhodanese-like_dom"/>
</dbReference>
<dbReference type="GeneID" id="42981395"/>
<dbReference type="SMART" id="SM00450">
    <property type="entry name" value="RHOD"/>
    <property type="match status" value="1"/>
</dbReference>
<protein>
    <submittedName>
        <fullName evidence="1">Sulfurtransferase</fullName>
    </submittedName>
</protein>
<reference evidence="1 2" key="1">
    <citation type="submission" date="2016-03" db="EMBL/GenBank/DDBJ databases">
        <title>Pediococcus and Lactobacillus from brewery environment - whole genome sequencing and assembly.</title>
        <authorList>
            <person name="Behr J."/>
            <person name="Geissler A.J."/>
            <person name="Vogel R.F."/>
        </authorList>
    </citation>
    <scope>NUCLEOTIDE SEQUENCE [LARGE SCALE GENOMIC DNA]</scope>
    <source>
        <strain evidence="1 2">TMW 1.1989</strain>
    </source>
</reference>
<keyword evidence="2" id="KW-1185">Reference proteome</keyword>